<dbReference type="GO" id="GO:0000155">
    <property type="term" value="F:phosphorelay sensor kinase activity"/>
    <property type="evidence" value="ECO:0007669"/>
    <property type="project" value="InterPro"/>
</dbReference>
<keyword evidence="10" id="KW-0479">Metal-binding</keyword>
<name>A0A1T5EQ81_9FLAO</name>
<keyword evidence="12 21" id="KW-0418">Kinase</keyword>
<evidence type="ECO:0000256" key="13">
    <source>
        <dbReference type="ARBA" id="ARBA00022840"/>
    </source>
</evidence>
<dbReference type="Gene3D" id="1.20.5.1930">
    <property type="match status" value="1"/>
</dbReference>
<dbReference type="PROSITE" id="PS50109">
    <property type="entry name" value="HIS_KIN"/>
    <property type="match status" value="1"/>
</dbReference>
<dbReference type="InterPro" id="IPR011622">
    <property type="entry name" value="7TMR_DISM_rcpt_extracell_dom2"/>
</dbReference>
<dbReference type="Pfam" id="PF07730">
    <property type="entry name" value="HisKA_3"/>
    <property type="match status" value="1"/>
</dbReference>
<keyword evidence="22" id="KW-1185">Reference proteome</keyword>
<keyword evidence="7" id="KW-0963">Cytoplasm</keyword>
<evidence type="ECO:0000313" key="21">
    <source>
        <dbReference type="EMBL" id="SKB86074.1"/>
    </source>
</evidence>
<dbReference type="GO" id="GO:0046983">
    <property type="term" value="F:protein dimerization activity"/>
    <property type="evidence" value="ECO:0007669"/>
    <property type="project" value="InterPro"/>
</dbReference>
<dbReference type="EMBL" id="FUYZ01000004">
    <property type="protein sequence ID" value="SKB86074.1"/>
    <property type="molecule type" value="Genomic_DNA"/>
</dbReference>
<comment type="subcellular location">
    <subcellularLocation>
        <location evidence="3">Cytoplasm</location>
    </subcellularLocation>
</comment>
<dbReference type="InterPro" id="IPR011623">
    <property type="entry name" value="7TMR_DISM_rcpt_extracell_dom1"/>
</dbReference>
<dbReference type="SMART" id="SM00387">
    <property type="entry name" value="HATPase_c"/>
    <property type="match status" value="1"/>
</dbReference>
<evidence type="ECO:0000256" key="11">
    <source>
        <dbReference type="ARBA" id="ARBA00022741"/>
    </source>
</evidence>
<feature type="transmembrane region" description="Helical" evidence="19">
    <location>
        <begin position="289"/>
        <end position="313"/>
    </location>
</feature>
<evidence type="ECO:0000256" key="9">
    <source>
        <dbReference type="ARBA" id="ARBA00022679"/>
    </source>
</evidence>
<feature type="transmembrane region" description="Helical" evidence="19">
    <location>
        <begin position="221"/>
        <end position="239"/>
    </location>
</feature>
<protein>
    <recommendedName>
        <fullName evidence="5">Oxygen sensor histidine kinase NreB</fullName>
        <ecNumber evidence="4">2.7.13.3</ecNumber>
    </recommendedName>
    <alternativeName>
        <fullName evidence="18">Nitrogen regulation protein B</fullName>
    </alternativeName>
</protein>
<dbReference type="GO" id="GO:0016020">
    <property type="term" value="C:membrane"/>
    <property type="evidence" value="ECO:0007669"/>
    <property type="project" value="InterPro"/>
</dbReference>
<dbReference type="EC" id="2.7.13.3" evidence="4"/>
<keyword evidence="11" id="KW-0547">Nucleotide-binding</keyword>
<feature type="transmembrane region" description="Helical" evidence="19">
    <location>
        <begin position="197"/>
        <end position="214"/>
    </location>
</feature>
<evidence type="ECO:0000256" key="5">
    <source>
        <dbReference type="ARBA" id="ARBA00017322"/>
    </source>
</evidence>
<organism evidence="21 22">
    <name type="scientific">Soonwooa buanensis</name>
    <dbReference type="NCBI Taxonomy" id="619805"/>
    <lineage>
        <taxon>Bacteria</taxon>
        <taxon>Pseudomonadati</taxon>
        <taxon>Bacteroidota</taxon>
        <taxon>Flavobacteriia</taxon>
        <taxon>Flavobacteriales</taxon>
        <taxon>Weeksellaceae</taxon>
        <taxon>Chryseobacterium group</taxon>
        <taxon>Soonwooa</taxon>
    </lineage>
</organism>
<dbReference type="InterPro" id="IPR004358">
    <property type="entry name" value="Sig_transdc_His_kin-like_C"/>
</dbReference>
<dbReference type="PANTHER" id="PTHR24421">
    <property type="entry name" value="NITRATE/NITRITE SENSOR PROTEIN NARX-RELATED"/>
    <property type="match status" value="1"/>
</dbReference>
<keyword evidence="15" id="KW-0902">Two-component regulatory system</keyword>
<comment type="catalytic activity">
    <reaction evidence="1">
        <text>ATP + protein L-histidine = ADP + protein N-phospho-L-histidine.</text>
        <dbReference type="EC" id="2.7.13.3"/>
    </reaction>
</comment>
<evidence type="ECO:0000256" key="6">
    <source>
        <dbReference type="ARBA" id="ARBA00022485"/>
    </source>
</evidence>
<dbReference type="AlphaFoldDB" id="A0A1T5EQ81"/>
<dbReference type="SUPFAM" id="SSF55874">
    <property type="entry name" value="ATPase domain of HSP90 chaperone/DNA topoisomerase II/histidine kinase"/>
    <property type="match status" value="1"/>
</dbReference>
<evidence type="ECO:0000256" key="3">
    <source>
        <dbReference type="ARBA" id="ARBA00004496"/>
    </source>
</evidence>
<dbReference type="InterPro" id="IPR005467">
    <property type="entry name" value="His_kinase_dom"/>
</dbReference>
<feature type="transmembrane region" description="Helical" evidence="19">
    <location>
        <begin position="259"/>
        <end position="277"/>
    </location>
</feature>
<evidence type="ECO:0000256" key="7">
    <source>
        <dbReference type="ARBA" id="ARBA00022490"/>
    </source>
</evidence>
<reference evidence="21 22" key="1">
    <citation type="submission" date="2017-02" db="EMBL/GenBank/DDBJ databases">
        <authorList>
            <person name="Peterson S.W."/>
        </authorList>
    </citation>
    <scope>NUCLEOTIDE SEQUENCE [LARGE SCALE GENOMIC DNA]</scope>
    <source>
        <strain evidence="21 22">DSM 22323</strain>
    </source>
</reference>
<evidence type="ECO:0000313" key="22">
    <source>
        <dbReference type="Proteomes" id="UP000191112"/>
    </source>
</evidence>
<dbReference type="Pfam" id="PF02518">
    <property type="entry name" value="HATPase_c"/>
    <property type="match status" value="1"/>
</dbReference>
<keyword evidence="13" id="KW-0067">ATP-binding</keyword>
<dbReference type="Proteomes" id="UP000191112">
    <property type="component" value="Unassembled WGS sequence"/>
</dbReference>
<evidence type="ECO:0000259" key="20">
    <source>
        <dbReference type="PROSITE" id="PS50109"/>
    </source>
</evidence>
<keyword evidence="6" id="KW-0004">4Fe-4S</keyword>
<accession>A0A1T5EQ81</accession>
<feature type="transmembrane region" description="Helical" evidence="19">
    <location>
        <begin position="319"/>
        <end position="340"/>
    </location>
</feature>
<dbReference type="GO" id="GO:0005737">
    <property type="term" value="C:cytoplasm"/>
    <property type="evidence" value="ECO:0007669"/>
    <property type="project" value="UniProtKB-SubCell"/>
</dbReference>
<dbReference type="PANTHER" id="PTHR24421:SF10">
    <property type="entry name" value="NITRATE_NITRITE SENSOR PROTEIN NARQ"/>
    <property type="match status" value="1"/>
</dbReference>
<feature type="domain" description="Histidine kinase" evidence="20">
    <location>
        <begin position="444"/>
        <end position="630"/>
    </location>
</feature>
<proteinExistence type="predicted"/>
<comment type="cofactor">
    <cofactor evidence="2">
        <name>[4Fe-4S] cluster</name>
        <dbReference type="ChEBI" id="CHEBI:49883"/>
    </cofactor>
</comment>
<evidence type="ECO:0000256" key="2">
    <source>
        <dbReference type="ARBA" id="ARBA00001966"/>
    </source>
</evidence>
<dbReference type="GO" id="GO:0005524">
    <property type="term" value="F:ATP binding"/>
    <property type="evidence" value="ECO:0007669"/>
    <property type="project" value="UniProtKB-KW"/>
</dbReference>
<evidence type="ECO:0000256" key="1">
    <source>
        <dbReference type="ARBA" id="ARBA00000085"/>
    </source>
</evidence>
<evidence type="ECO:0000256" key="15">
    <source>
        <dbReference type="ARBA" id="ARBA00023012"/>
    </source>
</evidence>
<dbReference type="STRING" id="619805.SAMN05660477_01481"/>
<dbReference type="InterPro" id="IPR050482">
    <property type="entry name" value="Sensor_HK_TwoCompSys"/>
</dbReference>
<evidence type="ECO:0000256" key="18">
    <source>
        <dbReference type="ARBA" id="ARBA00030800"/>
    </source>
</evidence>
<dbReference type="GO" id="GO:0046872">
    <property type="term" value="F:metal ion binding"/>
    <property type="evidence" value="ECO:0007669"/>
    <property type="project" value="UniProtKB-KW"/>
</dbReference>
<evidence type="ECO:0000256" key="14">
    <source>
        <dbReference type="ARBA" id="ARBA00023004"/>
    </source>
</evidence>
<evidence type="ECO:0000256" key="12">
    <source>
        <dbReference type="ARBA" id="ARBA00022777"/>
    </source>
</evidence>
<feature type="transmembrane region" description="Helical" evidence="19">
    <location>
        <begin position="352"/>
        <end position="374"/>
    </location>
</feature>
<dbReference type="PRINTS" id="PR00344">
    <property type="entry name" value="BCTRLSENSOR"/>
</dbReference>
<gene>
    <name evidence="21" type="ORF">SAMN05660477_01481</name>
</gene>
<keyword evidence="19" id="KW-0472">Membrane</keyword>
<comment type="function">
    <text evidence="17">Member of the two-component regulatory system NreB/NreC involved in the control of dissimilatory nitrate/nitrite reduction in response to oxygen. NreB functions as a direct oxygen sensor histidine kinase which is autophosphorylated, in the absence of oxygen, probably at the conserved histidine residue, and transfers its phosphate group probably to a conserved aspartate residue of NreC. NreB/NreC activates the expression of the nitrate (narGHJI) and nitrite (nir) reductase operons, as well as the putative nitrate transporter gene narT.</text>
</comment>
<dbReference type="GO" id="GO:0051539">
    <property type="term" value="F:4 iron, 4 sulfur cluster binding"/>
    <property type="evidence" value="ECO:0007669"/>
    <property type="project" value="UniProtKB-KW"/>
</dbReference>
<dbReference type="Gene3D" id="3.30.565.10">
    <property type="entry name" value="Histidine kinase-like ATPase, C-terminal domain"/>
    <property type="match status" value="1"/>
</dbReference>
<evidence type="ECO:0000256" key="10">
    <source>
        <dbReference type="ARBA" id="ARBA00022723"/>
    </source>
</evidence>
<dbReference type="Gene3D" id="2.60.40.2380">
    <property type="match status" value="1"/>
</dbReference>
<keyword evidence="9" id="KW-0808">Transferase</keyword>
<keyword evidence="19" id="KW-1133">Transmembrane helix</keyword>
<keyword evidence="14" id="KW-0408">Iron</keyword>
<evidence type="ECO:0000256" key="16">
    <source>
        <dbReference type="ARBA" id="ARBA00023014"/>
    </source>
</evidence>
<keyword evidence="16" id="KW-0411">Iron-sulfur</keyword>
<evidence type="ECO:0000256" key="4">
    <source>
        <dbReference type="ARBA" id="ARBA00012438"/>
    </source>
</evidence>
<dbReference type="InterPro" id="IPR011712">
    <property type="entry name" value="Sig_transdc_His_kin_sub3_dim/P"/>
</dbReference>
<dbReference type="InterPro" id="IPR003594">
    <property type="entry name" value="HATPase_dom"/>
</dbReference>
<evidence type="ECO:0000256" key="19">
    <source>
        <dbReference type="SAM" id="Phobius"/>
    </source>
</evidence>
<dbReference type="InterPro" id="IPR036890">
    <property type="entry name" value="HATPase_C_sf"/>
</dbReference>
<dbReference type="Pfam" id="PF07695">
    <property type="entry name" value="7TMR-DISM_7TM"/>
    <property type="match status" value="1"/>
</dbReference>
<keyword evidence="8" id="KW-0597">Phosphoprotein</keyword>
<sequence>MFSYSRFFIFFLIISCSFFFGQQKSRDTFLIKGANWEQMADYVSFFEDRSHKLSLDEVLTLERNHQFRKKKEYRVFNSRYTRSDFWFVLPIKNVSEKDLQLVWSFYNNNFNVDFYDITKANNATLLAQVSPEQMIDERPFDSRALCLPFTLKPKEFKKILAKINITNANQIYFLSDVTTVEDMLFWEQNYAMTVGQFLGYFGFMCLFNIFLFFILKQEVHLWHGFYVFSIILFTLNENIVDVLLLPKWLYHFLLNFPKMFWLLVSLIFCIKVFQLFTDQKRNFPRLYRVLFFCRNLIIVTVVVQFLLCVFLNVQDTIAYEFSIFSDSLLLVVSILVFVSIIYQSIRGDKNSIYFLVASLFILIAFINYMLDAIWQMQLFYFQPGNILVGMMVEVSLLTAIFIVIIVKQSRENRKQFEVKSIENQKLSKMMLNLQEEERKEIAQEIHDGVGSHLSGLKLYIQNIFESKKPIEEDVKSDILGQMKNIYEDLRNISHQLMPAFIEDSKINDLLTNKFEQYQRQFPNIRFGFQENIEGAKLSQTERLHTYRMITALVDNAIKHSECTEINCQIYYEDKHLEITVEDNGIGFNLDSDFSGIGLRSVKSRINYLKGNINIESNKDGSIFIISLPIN</sequence>
<keyword evidence="19" id="KW-0812">Transmembrane</keyword>
<evidence type="ECO:0000256" key="17">
    <source>
        <dbReference type="ARBA" id="ARBA00024827"/>
    </source>
</evidence>
<evidence type="ECO:0000256" key="8">
    <source>
        <dbReference type="ARBA" id="ARBA00022553"/>
    </source>
</evidence>
<dbReference type="Pfam" id="PF07696">
    <property type="entry name" value="7TMR-DISMED2"/>
    <property type="match status" value="1"/>
</dbReference>
<feature type="transmembrane region" description="Helical" evidence="19">
    <location>
        <begin position="386"/>
        <end position="406"/>
    </location>
</feature>